<dbReference type="OrthoDB" id="8524550at2"/>
<name>A0A0M9GCP8_9PSED</name>
<evidence type="ECO:0000313" key="1">
    <source>
        <dbReference type="EMBL" id="KPA87831.1"/>
    </source>
</evidence>
<proteinExistence type="predicted"/>
<dbReference type="Proteomes" id="UP000037931">
    <property type="component" value="Unassembled WGS sequence"/>
</dbReference>
<dbReference type="NCBIfam" id="TIGR03761">
    <property type="entry name" value="ICE_PFL4669"/>
    <property type="match status" value="1"/>
</dbReference>
<comment type="caution">
    <text evidence="1">The sequence shown here is derived from an EMBL/GenBank/DDBJ whole genome shotgun (WGS) entry which is preliminary data.</text>
</comment>
<organism evidence="1 2">
    <name type="scientific">Pseudomonas asplenii</name>
    <dbReference type="NCBI Taxonomy" id="53407"/>
    <lineage>
        <taxon>Bacteria</taxon>
        <taxon>Pseudomonadati</taxon>
        <taxon>Pseudomonadota</taxon>
        <taxon>Gammaproteobacteria</taxon>
        <taxon>Pseudomonadales</taxon>
        <taxon>Pseudomonadaceae</taxon>
        <taxon>Pseudomonas</taxon>
    </lineage>
</organism>
<dbReference type="EMBL" id="JSYZ01000026">
    <property type="protein sequence ID" value="KPA87831.1"/>
    <property type="molecule type" value="Genomic_DNA"/>
</dbReference>
<evidence type="ECO:0000313" key="2">
    <source>
        <dbReference type="Proteomes" id="UP000037931"/>
    </source>
</evidence>
<accession>A0A0M9GCP8</accession>
<gene>
    <name evidence="1" type="ORF">PF66_05789</name>
</gene>
<protein>
    <submittedName>
        <fullName evidence="1">Integrating conjugative element protein, PFL_4669 family</fullName>
    </submittedName>
</protein>
<keyword evidence="2" id="KW-1185">Reference proteome</keyword>
<sequence length="259" mass="28908">MSDATQGPIGPLRSTMQLTLHTHLALRIWQGRPASEGKAPIMGLVGLVGLMGRIKNEAERDDPYADFWLIRIEEKLQRCKAELMHIRLEVDLLMSEVPRAISVQENFSIRPVNLPMFIGSQFGFLALYLLITYDDIVRRLKHAHHVALIARKGVESRIDAASHIFRSLFGLVQQYRFLGVTRADVVADNDRARQAREALGELPLDVLEGRRRAEFAPPIVHRRVGDIRGVLDGEDGAVGWREAAPGHAAVQTISDAMEG</sequence>
<dbReference type="Pfam" id="PF08900">
    <property type="entry name" value="AcaB"/>
    <property type="match status" value="1"/>
</dbReference>
<dbReference type="AlphaFoldDB" id="A0A0M9GCP8"/>
<dbReference type="STRING" id="50340.PF66_05789"/>
<dbReference type="RefSeq" id="WP_081009931.1">
    <property type="nucleotide sequence ID" value="NZ_JSYZ01000026.1"/>
</dbReference>
<dbReference type="InterPro" id="IPR014996">
    <property type="entry name" value="AcaB"/>
</dbReference>
<dbReference type="PATRIC" id="fig|50340.43.peg.3500"/>
<reference evidence="1 2" key="1">
    <citation type="journal article" date="2015" name="PLoS ONE">
        <title>Rice-Infecting Pseudomonas Genomes Are Highly Accessorized and Harbor Multiple Putative Virulence Mechanisms to Cause Sheath Brown Rot.</title>
        <authorList>
            <person name="Quibod I.L."/>
            <person name="Grande G."/>
            <person name="Oreiro E.G."/>
            <person name="Borja F.N."/>
            <person name="Dossa G.S."/>
            <person name="Mauleon R."/>
            <person name="Cruz C.V."/>
            <person name="Oliva R."/>
        </authorList>
    </citation>
    <scope>NUCLEOTIDE SEQUENCE [LARGE SCALE GENOMIC DNA]</scope>
    <source>
        <strain evidence="1 2">IRRI 6609</strain>
    </source>
</reference>